<dbReference type="Gene3D" id="3.30.465.10">
    <property type="match status" value="1"/>
</dbReference>
<proteinExistence type="predicted"/>
<dbReference type="SUPFAM" id="SSF56176">
    <property type="entry name" value="FAD-binding/transporter-associated domain-like"/>
    <property type="match status" value="1"/>
</dbReference>
<organism evidence="2 3">
    <name type="scientific">Marivirga aurantiaca</name>
    <dbReference type="NCBI Taxonomy" id="2802615"/>
    <lineage>
        <taxon>Bacteria</taxon>
        <taxon>Pseudomonadati</taxon>
        <taxon>Bacteroidota</taxon>
        <taxon>Cytophagia</taxon>
        <taxon>Cytophagales</taxon>
        <taxon>Marivirgaceae</taxon>
        <taxon>Marivirga</taxon>
    </lineage>
</organism>
<dbReference type="InterPro" id="IPR016166">
    <property type="entry name" value="FAD-bd_PCMH"/>
</dbReference>
<gene>
    <name evidence="2" type="ORF">JKA74_15840</name>
</gene>
<dbReference type="PANTHER" id="PTHR43762">
    <property type="entry name" value="L-GULONOLACTONE OXIDASE"/>
    <property type="match status" value="1"/>
</dbReference>
<comment type="caution">
    <text evidence="2">The sequence shown here is derived from an EMBL/GenBank/DDBJ whole genome shotgun (WGS) entry which is preliminary data.</text>
</comment>
<keyword evidence="3" id="KW-1185">Reference proteome</keyword>
<evidence type="ECO:0000259" key="1">
    <source>
        <dbReference type="PROSITE" id="PS51387"/>
    </source>
</evidence>
<dbReference type="RefSeq" id="WP_201432198.1">
    <property type="nucleotide sequence ID" value="NZ_JAEQBW010000008.1"/>
</dbReference>
<name>A0A935CB11_9BACT</name>
<dbReference type="EMBL" id="JAEQBW010000008">
    <property type="protein sequence ID" value="MBK6266517.1"/>
    <property type="molecule type" value="Genomic_DNA"/>
</dbReference>
<dbReference type="GO" id="GO:0016899">
    <property type="term" value="F:oxidoreductase activity, acting on the CH-OH group of donors, oxygen as acceptor"/>
    <property type="evidence" value="ECO:0007669"/>
    <property type="project" value="InterPro"/>
</dbReference>
<dbReference type="InterPro" id="IPR010031">
    <property type="entry name" value="FAD_lactone_oxidase-like"/>
</dbReference>
<protein>
    <submittedName>
        <fullName evidence="2">FAD-binding oxidoreductase</fullName>
    </submittedName>
</protein>
<evidence type="ECO:0000313" key="3">
    <source>
        <dbReference type="Proteomes" id="UP000611723"/>
    </source>
</evidence>
<dbReference type="Proteomes" id="UP000611723">
    <property type="component" value="Unassembled WGS sequence"/>
</dbReference>
<dbReference type="PANTHER" id="PTHR43762:SF1">
    <property type="entry name" value="D-ARABINONO-1,4-LACTONE OXIDASE"/>
    <property type="match status" value="1"/>
</dbReference>
<evidence type="ECO:0000313" key="2">
    <source>
        <dbReference type="EMBL" id="MBK6266517.1"/>
    </source>
</evidence>
<dbReference type="Pfam" id="PF01565">
    <property type="entry name" value="FAD_binding_4"/>
    <property type="match status" value="1"/>
</dbReference>
<reference evidence="2" key="1">
    <citation type="submission" date="2021-01" db="EMBL/GenBank/DDBJ databases">
        <title>Marivirga aurantiaca sp. nov., isolated from intertidal surface sediments.</title>
        <authorList>
            <person name="Zhang M."/>
        </authorList>
    </citation>
    <scope>NUCLEOTIDE SEQUENCE</scope>
    <source>
        <strain evidence="2">S37H4</strain>
    </source>
</reference>
<dbReference type="AlphaFoldDB" id="A0A935CB11"/>
<sequence>MIPAKKNIANWNNYPVVPANEFSFDYSEELPFLLEPAKSMIARGNGRCYGDASLSENVISTLKYHHILFFDKENGIIECESGILFKDLIDFLIPGGWFLPVTPGTKFITLGGAVASDVHGKNHHKEGSFSEHILELKLMTADQEIFTVSKHQNTDLFFATVGGMGLSGLILSVKFRLKKIKTAYISQKQIRTKNLDEVIELFEEYKNFTYTMAWIDCLQQGHKQGRSVMFAGEHTKIEELTVSQQKRPLQIHSRKSLSVPFNLPAFVLNQSSVKLFNSMYYGMHRTKQNAIIDYDSFFFPLDSILHWNKMYGKSGFIQYQFVLPISDGSEGLKKILNKISEKGWGSFLAVLKLFGKQKSLISFPMEGLTLALDFPIRKGIFEFLNELDVIVIDHGGRIYLSKDARMNRETYLKTYQNAEEFQRIIKKYNPGTQFESYLSKRLGLLD</sequence>
<dbReference type="InterPro" id="IPR016169">
    <property type="entry name" value="FAD-bd_PCMH_sub2"/>
</dbReference>
<feature type="domain" description="FAD-binding PCMH-type" evidence="1">
    <location>
        <begin position="14"/>
        <end position="180"/>
    </location>
</feature>
<dbReference type="InterPro" id="IPR006094">
    <property type="entry name" value="Oxid_FAD_bind_N"/>
</dbReference>
<dbReference type="InterPro" id="IPR036318">
    <property type="entry name" value="FAD-bd_PCMH-like_sf"/>
</dbReference>
<dbReference type="GO" id="GO:0071949">
    <property type="term" value="F:FAD binding"/>
    <property type="evidence" value="ECO:0007669"/>
    <property type="project" value="InterPro"/>
</dbReference>
<dbReference type="PROSITE" id="PS51387">
    <property type="entry name" value="FAD_PCMH"/>
    <property type="match status" value="1"/>
</dbReference>
<accession>A0A935CB11</accession>